<organism evidence="2 3">
    <name type="scientific">Vibrio algarum</name>
    <dbReference type="NCBI Taxonomy" id="3020714"/>
    <lineage>
        <taxon>Bacteria</taxon>
        <taxon>Pseudomonadati</taxon>
        <taxon>Pseudomonadota</taxon>
        <taxon>Gammaproteobacteria</taxon>
        <taxon>Vibrionales</taxon>
        <taxon>Vibrionaceae</taxon>
        <taxon>Vibrio</taxon>
    </lineage>
</organism>
<dbReference type="InterPro" id="IPR003607">
    <property type="entry name" value="HD/PDEase_dom"/>
</dbReference>
<dbReference type="RefSeq" id="WP_272139895.1">
    <property type="nucleotide sequence ID" value="NZ_JAQLOI010000003.1"/>
</dbReference>
<comment type="caution">
    <text evidence="2">The sequence shown here is derived from an EMBL/GenBank/DDBJ whole genome shotgun (WGS) entry which is preliminary data.</text>
</comment>
<accession>A0ABT4YWI9</accession>
<proteinExistence type="predicted"/>
<dbReference type="EMBL" id="JAQLOI010000003">
    <property type="protein sequence ID" value="MDB1125830.1"/>
    <property type="molecule type" value="Genomic_DNA"/>
</dbReference>
<dbReference type="CDD" id="cd00077">
    <property type="entry name" value="HDc"/>
    <property type="match status" value="1"/>
</dbReference>
<dbReference type="NCBIfam" id="TIGR00277">
    <property type="entry name" value="HDIG"/>
    <property type="match status" value="1"/>
</dbReference>
<evidence type="ECO:0000313" key="2">
    <source>
        <dbReference type="EMBL" id="MDB1125830.1"/>
    </source>
</evidence>
<gene>
    <name evidence="2" type="ORF">PGX00_20060</name>
</gene>
<dbReference type="Gene3D" id="1.10.3210.10">
    <property type="entry name" value="Hypothetical protein af1432"/>
    <property type="match status" value="1"/>
</dbReference>
<keyword evidence="3" id="KW-1185">Reference proteome</keyword>
<dbReference type="PANTHER" id="PTHR43155:SF2">
    <property type="entry name" value="CYCLIC DI-GMP PHOSPHODIESTERASE PA4108"/>
    <property type="match status" value="1"/>
</dbReference>
<dbReference type="PROSITE" id="PS51832">
    <property type="entry name" value="HD_GYP"/>
    <property type="match status" value="1"/>
</dbReference>
<evidence type="ECO:0000313" key="3">
    <source>
        <dbReference type="Proteomes" id="UP001210678"/>
    </source>
</evidence>
<dbReference type="InterPro" id="IPR006675">
    <property type="entry name" value="HDIG_dom"/>
</dbReference>
<dbReference type="InterPro" id="IPR021812">
    <property type="entry name" value="DUF3391"/>
</dbReference>
<dbReference type="Proteomes" id="UP001210678">
    <property type="component" value="Unassembled WGS sequence"/>
</dbReference>
<feature type="domain" description="HD-GYP" evidence="1">
    <location>
        <begin position="120"/>
        <end position="317"/>
    </location>
</feature>
<dbReference type="InterPro" id="IPR037522">
    <property type="entry name" value="HD_GYP_dom"/>
</dbReference>
<dbReference type="Pfam" id="PF11871">
    <property type="entry name" value="DUF3391"/>
    <property type="match status" value="1"/>
</dbReference>
<name>A0ABT4YWI9_9VIBR</name>
<evidence type="ECO:0000259" key="1">
    <source>
        <dbReference type="PROSITE" id="PS51832"/>
    </source>
</evidence>
<sequence>MHNEIKISELKVGMYVVEITEQASNFRLSSASWIRNQAALDQLQKSGVTKVLVDPTKRKFPKSKNPLKTAQSKSVFEEIEKAQEILNESKEVQKKVFDNIQNGLQIDIDEVKVTTRKYINTLFENPNAIGCLQNIRDKDQYLLEHSLGVATLTAMFARYLNLDEEIIHHMAIGAILHDIGKVDIPDSILYKPARLTTAEFEVMKSHVTESIKRLKKTPGVSKLSLNTAALHHEKLNGNGYPRGLADTDIPINGRIIAICDVFDALTATRCYKQGFTHTKAFSIIRKMAAEGELDEELVKRFIDCVGSYPAGSVVELSSDKLAIVDNRNTQDSTKPRVYSFYDLATRQYCDVSYIDLETIENVQIVKCIQAEQYGINVGESVDYVSRNKEKSA</sequence>
<protein>
    <submittedName>
        <fullName evidence="2">HD-GYP domain-containing protein</fullName>
    </submittedName>
</protein>
<reference evidence="2 3" key="1">
    <citation type="submission" date="2023-01" db="EMBL/GenBank/DDBJ databases">
        <title>Vibrio sp. KJ40-1 sp.nov, isolated from marine algae.</title>
        <authorList>
            <person name="Butt M."/>
            <person name="Kim J.M.J."/>
            <person name="Jeon C.O.C."/>
        </authorList>
    </citation>
    <scope>NUCLEOTIDE SEQUENCE [LARGE SCALE GENOMIC DNA]</scope>
    <source>
        <strain evidence="2 3">KJ40-1</strain>
    </source>
</reference>
<dbReference type="SMART" id="SM00471">
    <property type="entry name" value="HDc"/>
    <property type="match status" value="1"/>
</dbReference>
<dbReference type="PANTHER" id="PTHR43155">
    <property type="entry name" value="CYCLIC DI-GMP PHOSPHODIESTERASE PA4108-RELATED"/>
    <property type="match status" value="1"/>
</dbReference>
<dbReference type="Pfam" id="PF13487">
    <property type="entry name" value="HD_5"/>
    <property type="match status" value="1"/>
</dbReference>
<dbReference type="SUPFAM" id="SSF109604">
    <property type="entry name" value="HD-domain/PDEase-like"/>
    <property type="match status" value="1"/>
</dbReference>